<keyword evidence="2" id="KW-1185">Reference proteome</keyword>
<accession>A0A8J5W1D0</accession>
<gene>
    <name evidence="1" type="ORF">GUJ93_ZPchr0006g45634</name>
</gene>
<dbReference type="Proteomes" id="UP000729402">
    <property type="component" value="Unassembled WGS sequence"/>
</dbReference>
<organism evidence="1 2">
    <name type="scientific">Zizania palustris</name>
    <name type="common">Northern wild rice</name>
    <dbReference type="NCBI Taxonomy" id="103762"/>
    <lineage>
        <taxon>Eukaryota</taxon>
        <taxon>Viridiplantae</taxon>
        <taxon>Streptophyta</taxon>
        <taxon>Embryophyta</taxon>
        <taxon>Tracheophyta</taxon>
        <taxon>Spermatophyta</taxon>
        <taxon>Magnoliopsida</taxon>
        <taxon>Liliopsida</taxon>
        <taxon>Poales</taxon>
        <taxon>Poaceae</taxon>
        <taxon>BOP clade</taxon>
        <taxon>Oryzoideae</taxon>
        <taxon>Oryzeae</taxon>
        <taxon>Zizaniinae</taxon>
        <taxon>Zizania</taxon>
    </lineage>
</organism>
<name>A0A8J5W1D0_ZIZPA</name>
<reference evidence="1" key="2">
    <citation type="submission" date="2021-02" db="EMBL/GenBank/DDBJ databases">
        <authorList>
            <person name="Kimball J.A."/>
            <person name="Haas M.W."/>
            <person name="Macchietto M."/>
            <person name="Kono T."/>
            <person name="Duquette J."/>
            <person name="Shao M."/>
        </authorList>
    </citation>
    <scope>NUCLEOTIDE SEQUENCE</scope>
    <source>
        <tissue evidence="1">Fresh leaf tissue</tissue>
    </source>
</reference>
<protein>
    <submittedName>
        <fullName evidence="1">Uncharacterized protein</fullName>
    </submittedName>
</protein>
<reference evidence="1" key="1">
    <citation type="journal article" date="2021" name="bioRxiv">
        <title>Whole Genome Assembly and Annotation of Northern Wild Rice, Zizania palustris L., Supports a Whole Genome Duplication in the Zizania Genus.</title>
        <authorList>
            <person name="Haas M."/>
            <person name="Kono T."/>
            <person name="Macchietto M."/>
            <person name="Millas R."/>
            <person name="McGilp L."/>
            <person name="Shao M."/>
            <person name="Duquette J."/>
            <person name="Hirsch C.N."/>
            <person name="Kimball J."/>
        </authorList>
    </citation>
    <scope>NUCLEOTIDE SEQUENCE</scope>
    <source>
        <tissue evidence="1">Fresh leaf tissue</tissue>
    </source>
</reference>
<dbReference type="AlphaFoldDB" id="A0A8J5W1D0"/>
<evidence type="ECO:0000313" key="2">
    <source>
        <dbReference type="Proteomes" id="UP000729402"/>
    </source>
</evidence>
<evidence type="ECO:0000313" key="1">
    <source>
        <dbReference type="EMBL" id="KAG8069693.1"/>
    </source>
</evidence>
<proteinExistence type="predicted"/>
<comment type="caution">
    <text evidence="1">The sequence shown here is derived from an EMBL/GenBank/DDBJ whole genome shotgun (WGS) entry which is preliminary data.</text>
</comment>
<sequence length="72" mass="7584">MSSSRATCAGGYRGTTRGDGGFGWAVRGGSGEGHVRQWLYGGGGFRRRDGDGGGRMAQWWLWKAMRSGGGEG</sequence>
<dbReference type="EMBL" id="JAAALK010000283">
    <property type="protein sequence ID" value="KAG8069693.1"/>
    <property type="molecule type" value="Genomic_DNA"/>
</dbReference>